<dbReference type="GO" id="GO:0003697">
    <property type="term" value="F:single-stranded DNA binding"/>
    <property type="evidence" value="ECO:0007669"/>
    <property type="project" value="UniProtKB-UniRule"/>
</dbReference>
<dbReference type="Gene3D" id="3.40.50.300">
    <property type="entry name" value="P-loop containing nucleotide triphosphate hydrolases"/>
    <property type="match status" value="1"/>
</dbReference>
<organism evidence="11 12">
    <name type="scientific">Hansschlegelia beijingensis</name>
    <dbReference type="NCBI Taxonomy" id="1133344"/>
    <lineage>
        <taxon>Bacteria</taxon>
        <taxon>Pseudomonadati</taxon>
        <taxon>Pseudomonadota</taxon>
        <taxon>Alphaproteobacteria</taxon>
        <taxon>Hyphomicrobiales</taxon>
        <taxon>Methylopilaceae</taxon>
        <taxon>Hansschlegelia</taxon>
    </lineage>
</organism>
<dbReference type="PANTHER" id="PTHR32182">
    <property type="entry name" value="DNA REPLICATION AND REPAIR PROTEIN RECF"/>
    <property type="match status" value="1"/>
</dbReference>
<evidence type="ECO:0000256" key="5">
    <source>
        <dbReference type="ARBA" id="ARBA00022705"/>
    </source>
</evidence>
<keyword evidence="6 9" id="KW-0547">Nucleotide-binding</keyword>
<sequence>MTADESGQRPPSGGAPRVAVTRLRLTNFRSYAALDLACGEQSVALVGPNGAGKTNILEALSLLAPGRGLRRAPYAELARTPGDGSWTIVADLTGLSGEARLGAGVDAAQESGRRCRIDGAPVPSAGAFARHLRLVWLTPDMDGLFRGPAGDRRRFLDRLVVAADPEHAARAAGLEKALRSRNRLLEDDRSDLRWLDAVERELAELAVAVAAARADTARRLGALIAETADPASPFPAALIAIEGSLEAELSYASATAAEDAYRERLASARRRDRAAGRTLEGPHLSDLLVRHAAKDMPAALCSTGEQKALLIGLVLAHARLIARLDGAPPVTLLDEVAAHLDPLRREALYGALDALGAQAWITAADPASFAELGDRARLFTVSGGGVRETR</sequence>
<dbReference type="Gene3D" id="1.20.1050.90">
    <property type="entry name" value="RecF/RecN/SMC, N-terminal domain"/>
    <property type="match status" value="1"/>
</dbReference>
<proteinExistence type="inferred from homology"/>
<dbReference type="InterPro" id="IPR003395">
    <property type="entry name" value="RecF/RecN/SMC_N"/>
</dbReference>
<keyword evidence="5 9" id="KW-0235">DNA replication</keyword>
<dbReference type="Pfam" id="PF02463">
    <property type="entry name" value="SMC_N"/>
    <property type="match status" value="1"/>
</dbReference>
<dbReference type="Proteomes" id="UP000528964">
    <property type="component" value="Unassembled WGS sequence"/>
</dbReference>
<dbReference type="GO" id="GO:0006260">
    <property type="term" value="P:DNA replication"/>
    <property type="evidence" value="ECO:0007669"/>
    <property type="project" value="UniProtKB-UniRule"/>
</dbReference>
<dbReference type="RefSeq" id="WP_183395174.1">
    <property type="nucleotide sequence ID" value="NZ_JACIDR010000002.1"/>
</dbReference>
<comment type="subcellular location">
    <subcellularLocation>
        <location evidence="1 9">Cytoplasm</location>
    </subcellularLocation>
</comment>
<evidence type="ECO:0000256" key="8">
    <source>
        <dbReference type="ARBA" id="ARBA00023125"/>
    </source>
</evidence>
<dbReference type="GO" id="GO:0005524">
    <property type="term" value="F:ATP binding"/>
    <property type="evidence" value="ECO:0007669"/>
    <property type="project" value="UniProtKB-UniRule"/>
</dbReference>
<keyword evidence="9" id="KW-0234">DNA repair</keyword>
<comment type="caution">
    <text evidence="11">The sequence shown here is derived from an EMBL/GenBank/DDBJ whole genome shotgun (WGS) entry which is preliminary data.</text>
</comment>
<evidence type="ECO:0000313" key="12">
    <source>
        <dbReference type="Proteomes" id="UP000528964"/>
    </source>
</evidence>
<evidence type="ECO:0000256" key="6">
    <source>
        <dbReference type="ARBA" id="ARBA00022741"/>
    </source>
</evidence>
<dbReference type="GO" id="GO:0000731">
    <property type="term" value="P:DNA synthesis involved in DNA repair"/>
    <property type="evidence" value="ECO:0007669"/>
    <property type="project" value="TreeGrafter"/>
</dbReference>
<dbReference type="InterPro" id="IPR018078">
    <property type="entry name" value="DNA-binding_RecF_CS"/>
</dbReference>
<evidence type="ECO:0000256" key="3">
    <source>
        <dbReference type="ARBA" id="ARBA00020170"/>
    </source>
</evidence>
<feature type="domain" description="RecF/RecN/SMC N-terminal" evidence="10">
    <location>
        <begin position="20"/>
        <end position="372"/>
    </location>
</feature>
<keyword evidence="8 9" id="KW-0238">DNA-binding</keyword>
<evidence type="ECO:0000256" key="2">
    <source>
        <dbReference type="ARBA" id="ARBA00008016"/>
    </source>
</evidence>
<dbReference type="InterPro" id="IPR042174">
    <property type="entry name" value="RecF_2"/>
</dbReference>
<keyword evidence="12" id="KW-1185">Reference proteome</keyword>
<comment type="function">
    <text evidence="9">The RecF protein is involved in DNA metabolism; it is required for DNA replication and normal SOS inducibility. RecF binds preferentially to single-stranded, linear DNA. It also seems to bind ATP.</text>
</comment>
<dbReference type="NCBIfam" id="TIGR00611">
    <property type="entry name" value="recf"/>
    <property type="match status" value="1"/>
</dbReference>
<dbReference type="SUPFAM" id="SSF52540">
    <property type="entry name" value="P-loop containing nucleoside triphosphate hydrolases"/>
    <property type="match status" value="1"/>
</dbReference>
<keyword evidence="4 9" id="KW-0963">Cytoplasm</keyword>
<evidence type="ECO:0000256" key="4">
    <source>
        <dbReference type="ARBA" id="ARBA00022490"/>
    </source>
</evidence>
<keyword evidence="9" id="KW-0227">DNA damage</keyword>
<keyword evidence="7 9" id="KW-0067">ATP-binding</keyword>
<evidence type="ECO:0000313" key="11">
    <source>
        <dbReference type="EMBL" id="MBB3973342.1"/>
    </source>
</evidence>
<accession>A0A7W6CZR2</accession>
<dbReference type="AlphaFoldDB" id="A0A7W6CZR2"/>
<dbReference type="GO" id="GO:0006302">
    <property type="term" value="P:double-strand break repair"/>
    <property type="evidence" value="ECO:0007669"/>
    <property type="project" value="TreeGrafter"/>
</dbReference>
<evidence type="ECO:0000256" key="7">
    <source>
        <dbReference type="ARBA" id="ARBA00022840"/>
    </source>
</evidence>
<keyword evidence="9" id="KW-0742">SOS response</keyword>
<dbReference type="EMBL" id="JACIDR010000002">
    <property type="protein sequence ID" value="MBB3973342.1"/>
    <property type="molecule type" value="Genomic_DNA"/>
</dbReference>
<evidence type="ECO:0000256" key="1">
    <source>
        <dbReference type="ARBA" id="ARBA00004496"/>
    </source>
</evidence>
<dbReference type="InterPro" id="IPR001238">
    <property type="entry name" value="DNA-binding_RecF"/>
</dbReference>
<reference evidence="11 12" key="1">
    <citation type="submission" date="2020-08" db="EMBL/GenBank/DDBJ databases">
        <title>Genomic Encyclopedia of Type Strains, Phase IV (KMG-IV): sequencing the most valuable type-strain genomes for metagenomic binning, comparative biology and taxonomic classification.</title>
        <authorList>
            <person name="Goeker M."/>
        </authorList>
    </citation>
    <scope>NUCLEOTIDE SEQUENCE [LARGE SCALE GENOMIC DNA]</scope>
    <source>
        <strain evidence="11 12">DSM 25481</strain>
    </source>
</reference>
<name>A0A7W6CZR2_9HYPH</name>
<feature type="binding site" evidence="9">
    <location>
        <begin position="47"/>
        <end position="54"/>
    </location>
    <ligand>
        <name>ATP</name>
        <dbReference type="ChEBI" id="CHEBI:30616"/>
    </ligand>
</feature>
<comment type="similarity">
    <text evidence="2 9">Belongs to the RecF family.</text>
</comment>
<evidence type="ECO:0000256" key="9">
    <source>
        <dbReference type="HAMAP-Rule" id="MF_00365"/>
    </source>
</evidence>
<dbReference type="GO" id="GO:0005737">
    <property type="term" value="C:cytoplasm"/>
    <property type="evidence" value="ECO:0007669"/>
    <property type="project" value="UniProtKB-SubCell"/>
</dbReference>
<dbReference type="PANTHER" id="PTHR32182:SF0">
    <property type="entry name" value="DNA REPLICATION AND REPAIR PROTEIN RECF"/>
    <property type="match status" value="1"/>
</dbReference>
<gene>
    <name evidence="9" type="primary">recF</name>
    <name evidence="11" type="ORF">GGR24_001999</name>
</gene>
<protein>
    <recommendedName>
        <fullName evidence="3 9">DNA replication and repair protein RecF</fullName>
    </recommendedName>
</protein>
<dbReference type="InterPro" id="IPR027417">
    <property type="entry name" value="P-loop_NTPase"/>
</dbReference>
<evidence type="ECO:0000259" key="10">
    <source>
        <dbReference type="Pfam" id="PF02463"/>
    </source>
</evidence>
<dbReference type="HAMAP" id="MF_00365">
    <property type="entry name" value="RecF"/>
    <property type="match status" value="1"/>
</dbReference>
<dbReference type="GO" id="GO:0009432">
    <property type="term" value="P:SOS response"/>
    <property type="evidence" value="ECO:0007669"/>
    <property type="project" value="UniProtKB-UniRule"/>
</dbReference>
<dbReference type="PROSITE" id="PS00617">
    <property type="entry name" value="RECF_1"/>
    <property type="match status" value="1"/>
</dbReference>